<dbReference type="EMBL" id="KZ819321">
    <property type="protein sequence ID" value="PWN24090.1"/>
    <property type="molecule type" value="Genomic_DNA"/>
</dbReference>
<feature type="compositionally biased region" description="Basic residues" evidence="5">
    <location>
        <begin position="1090"/>
        <end position="1100"/>
    </location>
</feature>
<feature type="compositionally biased region" description="Low complexity" evidence="5">
    <location>
        <begin position="1639"/>
        <end position="1672"/>
    </location>
</feature>
<dbReference type="SMART" id="SM00317">
    <property type="entry name" value="SET"/>
    <property type="match status" value="1"/>
</dbReference>
<keyword evidence="9" id="KW-1185">Reference proteome</keyword>
<sequence length="1970" mass="205296">MAEEREQQAVLSPSLHTSNALPNPDSSGNGEQSVNHSDPQRSSALSSTVGPATLDESDPHPAPNSVTPLPLATEKEAPSSSHPRNLIYTVETHDNDSSLHTSDKLSSSLHDSSNVAVQPGLASAMNVAAASTIPVSNERSGPHMLEEHVLVPAAADEDREQGDDDGGVIRCICDMNDDDGFTIQCDRCLVWQHCACFGMSSSSVPDEYLCEVCDPRPVDVAFAKALQQRRRDEEARKTSVRQPQAISSSASPAYLAQAIAVVDPASENTVASRASPIELDHNTATHHRAASSSSKTRKLSQSIDLSNTAFIVPEGQSSTDGLPKASRKKPGPKPGSRKTPLATPTSASTPRALNFPNVSSPAGVAREERAADEDLLNSADKLEAWHFEFTPIRRNMVTETAVFDTLAAIIHDNKDQTTVPVEADENGFLLAPLATTDEADNELGAEEEASGSTAQQPFDPGHSREGKKRVHSLGLSATSNECVPLAIRSSSLSDAACEVYVKGISEGAASAIFTNVLFITPLPTEQARSWSASRSFSKPVMHGLFAESAIPAGAFISEYRGELSTADSYRNDRTNQYHSIGATKPHVHLFPPPLSLAIDARRFGTEARFARFGCHPNAVIRPILFYKTKAGAQHERETPSGESRASSPAFASLGADATSGATSDSDPDICFGLFALRDIAKSHEIVLGWEWDDQHIVHFLPQLVQNPALETPTRPRSVTALDMANKGEFPYSSTLFARKMNSATTALLSTSFCSCIGSATPQGGSSSGSASSHNARKQDCAVAQMLRVGQGMGLMNVNIPGSARNSHRRIRTPSFAPLVGVRRWWRGLSMPLTPPSSADIEDTPDARDLLLMNGTVPGRITQPGKVIRVLEADIKDAVDRAGLWNEQRSAASEMHAQTIQQRGHSHRHSNRIISPGDESNELNGASQFESDYRLDDGETDEEQDPGVVSDVSSITEPLEGLSDLDSADDSLSLQMLGANEPDGDDSDLPTVLPLKKRIAGTRLKANHILADDPDREDKTNRRNARKAERAAATNKARAAKAAKRQVSLAAARKSGLTKHKDRKDVAAFDADDSSELSSEDDAMDDVRSGQKSKRQQRQRLKLSCVQPSSPLTSASEGERNGENEQDDDNGRSIRAAMLHEVNRQSRRGVLNGEQEDEDMSSGSEPVRSGYVGRPKTRRPSTTKTGRAVEVAKRDVVQRPKRKRSSTLGEVAKSPSTGQSRRRIDTVDDADSTDLDSSDVMGGSNSAGARRRKSSSKRSVDSSTKVVEDDKARIWQGRTSPTPLEEELSTQRSDLFDPQIKKEGVEEPLASVTPATPALAPAEPEKPRARLSLADWKKQQAEKRKAEAAAVMPTLSATSMEPATGPATTYTLGERANSAMSPPLAADDIAGVLPSASRLPPPPLSVRTSSYGLPVPSDSGSGPSATFSLSEFPPAPLPPRVPDAQPAPDSAEGRPPVLSPPPLRHPLTSPKSPEIRATASPVSSFKVPERTALSPRPSDSLIPSAPGPPPAAPAGTISKPAIPAWPATSSQMSPVSSTRQSVTASRHTAPQVPLAPRASVGTEARATLPGNRAVSNSAISPPLGPSQSKFSASPPSSHALPGPLPRGGWSPQGGFAVPGNMPLAPLTTPGPDTFGSPLMSRSASASSQAAAHPASTGAALPSPSLALAPGSTPALPPSGPAALSTHGLSTPASRSNEPTPSPKGQGLRQSSAGFAGPVPAAPAALRRNSVTASTSSAPSSSASAPPGHIPSGPTAAVAAPFNPPKGPKALMTPAPPVSTSTTGSNAISLRAGGGSAGFAPVDVPGPPRAAQPNSKNSTADSGSEAGGSPPASVQPQRHLSILGRGAAAAAAASSSSNGGVASGAVDRANERFNTSPTADRPSSIGSPPFPSSGSFRGGAGGAVRGGLRGNAHHGHGAFPRGGGWGNRGGRGGGALGPAGGAGTGSNAGLGGVSGSGWAGRGRGRGGSMGGR</sequence>
<dbReference type="GO" id="GO:0006355">
    <property type="term" value="P:regulation of DNA-templated transcription"/>
    <property type="evidence" value="ECO:0007669"/>
    <property type="project" value="TreeGrafter"/>
</dbReference>
<feature type="compositionally biased region" description="Basic and acidic residues" evidence="5">
    <location>
        <begin position="1334"/>
        <end position="1346"/>
    </location>
</feature>
<accession>A0A316UFT5</accession>
<dbReference type="InterPro" id="IPR013083">
    <property type="entry name" value="Znf_RING/FYVE/PHD"/>
</dbReference>
<feature type="compositionally biased region" description="Low complexity" evidence="5">
    <location>
        <begin position="1879"/>
        <end position="1893"/>
    </location>
</feature>
<feature type="domain" description="Zinc finger PHD-type" evidence="6">
    <location>
        <begin position="170"/>
        <end position="214"/>
    </location>
</feature>
<dbReference type="SMART" id="SM00249">
    <property type="entry name" value="PHD"/>
    <property type="match status" value="1"/>
</dbReference>
<evidence type="ECO:0008006" key="10">
    <source>
        <dbReference type="Google" id="ProtNLM"/>
    </source>
</evidence>
<keyword evidence="3" id="KW-0862">Zinc</keyword>
<dbReference type="SUPFAM" id="SSF57903">
    <property type="entry name" value="FYVE/PHD zinc finger"/>
    <property type="match status" value="1"/>
</dbReference>
<keyword evidence="1" id="KW-0479">Metal-binding</keyword>
<dbReference type="GO" id="GO:0008270">
    <property type="term" value="F:zinc ion binding"/>
    <property type="evidence" value="ECO:0007669"/>
    <property type="project" value="UniProtKB-KW"/>
</dbReference>
<evidence type="ECO:0000259" key="7">
    <source>
        <dbReference type="SMART" id="SM00317"/>
    </source>
</evidence>
<dbReference type="Pfam" id="PF20826">
    <property type="entry name" value="PHD_5"/>
    <property type="match status" value="1"/>
</dbReference>
<feature type="compositionally biased region" description="Gly residues" evidence="5">
    <location>
        <begin position="1894"/>
        <end position="1907"/>
    </location>
</feature>
<feature type="region of interest" description="Disordered" evidence="5">
    <location>
        <begin position="1"/>
        <end position="84"/>
    </location>
</feature>
<reference evidence="8 9" key="1">
    <citation type="journal article" date="2018" name="Mol. Biol. Evol.">
        <title>Broad Genomic Sampling Reveals a Smut Pathogenic Ancestry of the Fungal Clade Ustilaginomycotina.</title>
        <authorList>
            <person name="Kijpornyongpan T."/>
            <person name="Mondo S.J."/>
            <person name="Barry K."/>
            <person name="Sandor L."/>
            <person name="Lee J."/>
            <person name="Lipzen A."/>
            <person name="Pangilinan J."/>
            <person name="LaButti K."/>
            <person name="Hainaut M."/>
            <person name="Henrissat B."/>
            <person name="Grigoriev I.V."/>
            <person name="Spatafora J.W."/>
            <person name="Aime M.C."/>
        </authorList>
    </citation>
    <scope>NUCLEOTIDE SEQUENCE [LARGE SCALE GENOMIC DNA]</scope>
    <source>
        <strain evidence="8 9">MCA 4718</strain>
    </source>
</reference>
<feature type="region of interest" description="Disordered" evidence="5">
    <location>
        <begin position="890"/>
        <end position="924"/>
    </location>
</feature>
<evidence type="ECO:0000256" key="1">
    <source>
        <dbReference type="ARBA" id="ARBA00022723"/>
    </source>
</evidence>
<feature type="compositionally biased region" description="Acidic residues" evidence="5">
    <location>
        <begin position="1069"/>
        <end position="1083"/>
    </location>
</feature>
<dbReference type="InterPro" id="IPR046341">
    <property type="entry name" value="SET_dom_sf"/>
</dbReference>
<feature type="compositionally biased region" description="Low complexity" evidence="5">
    <location>
        <begin position="1307"/>
        <end position="1321"/>
    </location>
</feature>
<dbReference type="Gene3D" id="2.170.270.10">
    <property type="entry name" value="SET domain"/>
    <property type="match status" value="1"/>
</dbReference>
<protein>
    <recommendedName>
        <fullName evidence="10">SET domain-containing protein</fullName>
    </recommendedName>
</protein>
<feature type="compositionally biased region" description="Low complexity" evidence="5">
    <location>
        <begin position="1711"/>
        <end position="1723"/>
    </location>
</feature>
<dbReference type="Gene3D" id="3.30.40.10">
    <property type="entry name" value="Zinc/RING finger domain, C3HC4 (zinc finger)"/>
    <property type="match status" value="1"/>
</dbReference>
<feature type="compositionally biased region" description="Polar residues" evidence="5">
    <location>
        <begin position="1105"/>
        <end position="1115"/>
    </location>
</feature>
<feature type="compositionally biased region" description="Polar residues" evidence="5">
    <location>
        <begin position="9"/>
        <end position="50"/>
    </location>
</feature>
<evidence type="ECO:0000259" key="6">
    <source>
        <dbReference type="SMART" id="SM00249"/>
    </source>
</evidence>
<keyword evidence="2" id="KW-0863">Zinc-finger</keyword>
<feature type="compositionally biased region" description="Polar residues" evidence="5">
    <location>
        <begin position="1685"/>
        <end position="1697"/>
    </location>
</feature>
<name>A0A316UFT5_9BASI</name>
<feature type="compositionally biased region" description="Low complexity" evidence="5">
    <location>
        <begin position="1842"/>
        <end position="1863"/>
    </location>
</feature>
<dbReference type="RefSeq" id="XP_025351250.1">
    <property type="nucleotide sequence ID" value="XM_025491445.1"/>
</dbReference>
<evidence type="ECO:0000313" key="9">
    <source>
        <dbReference type="Proteomes" id="UP000245942"/>
    </source>
</evidence>
<feature type="compositionally biased region" description="Polar residues" evidence="5">
    <location>
        <begin position="1354"/>
        <end position="1370"/>
    </location>
</feature>
<dbReference type="GO" id="GO:0070210">
    <property type="term" value="C:Rpd3L-Expanded complex"/>
    <property type="evidence" value="ECO:0007669"/>
    <property type="project" value="TreeGrafter"/>
</dbReference>
<dbReference type="InterPro" id="IPR019786">
    <property type="entry name" value="Zinc_finger_PHD-type_CS"/>
</dbReference>
<feature type="compositionally biased region" description="Polar residues" evidence="5">
    <location>
        <begin position="890"/>
        <end position="902"/>
    </location>
</feature>
<dbReference type="InterPro" id="IPR011011">
    <property type="entry name" value="Znf_FYVE_PHD"/>
</dbReference>
<feature type="region of interest" description="Disordered" evidence="5">
    <location>
        <begin position="228"/>
        <end position="248"/>
    </location>
</feature>
<feature type="domain" description="SET" evidence="7">
    <location>
        <begin position="530"/>
        <end position="696"/>
    </location>
</feature>
<dbReference type="GO" id="GO:0034967">
    <property type="term" value="C:Set3 complex"/>
    <property type="evidence" value="ECO:0007669"/>
    <property type="project" value="TreeGrafter"/>
</dbReference>
<dbReference type="PROSITE" id="PS01359">
    <property type="entry name" value="ZF_PHD_1"/>
    <property type="match status" value="1"/>
</dbReference>
<feature type="compositionally biased region" description="Acidic residues" evidence="5">
    <location>
        <begin position="1226"/>
        <end position="1236"/>
    </location>
</feature>
<feature type="compositionally biased region" description="Low complexity" evidence="5">
    <location>
        <begin position="1584"/>
        <end position="1596"/>
    </location>
</feature>
<dbReference type="InterPro" id="IPR001965">
    <property type="entry name" value="Znf_PHD"/>
</dbReference>
<feature type="compositionally biased region" description="Polar residues" evidence="5">
    <location>
        <begin position="299"/>
        <end position="320"/>
    </location>
</feature>
<feature type="compositionally biased region" description="Low complexity" evidence="5">
    <location>
        <begin position="1820"/>
        <end position="1830"/>
    </location>
</feature>
<feature type="compositionally biased region" description="Polar residues" evidence="5">
    <location>
        <begin position="1776"/>
        <end position="1786"/>
    </location>
</feature>
<dbReference type="Proteomes" id="UP000245942">
    <property type="component" value="Unassembled WGS sequence"/>
</dbReference>
<evidence type="ECO:0000256" key="5">
    <source>
        <dbReference type="SAM" id="MobiDB-lite"/>
    </source>
</evidence>
<feature type="compositionally biased region" description="Polar residues" evidence="5">
    <location>
        <begin position="1526"/>
        <end position="1547"/>
    </location>
</feature>
<dbReference type="Pfam" id="PF00856">
    <property type="entry name" value="SET"/>
    <property type="match status" value="1"/>
</dbReference>
<feature type="compositionally biased region" description="Low complexity" evidence="5">
    <location>
        <begin position="337"/>
        <end position="353"/>
    </location>
</feature>
<dbReference type="SUPFAM" id="SSF82199">
    <property type="entry name" value="SET domain"/>
    <property type="match status" value="1"/>
</dbReference>
<evidence type="ECO:0000256" key="4">
    <source>
        <dbReference type="ARBA" id="ARBA00022853"/>
    </source>
</evidence>
<dbReference type="OrthoDB" id="79252at2759"/>
<keyword evidence="4" id="KW-0156">Chromatin regulator</keyword>
<organism evidence="8 9">
    <name type="scientific">Pseudomicrostroma glucosiphilum</name>
    <dbReference type="NCBI Taxonomy" id="1684307"/>
    <lineage>
        <taxon>Eukaryota</taxon>
        <taxon>Fungi</taxon>
        <taxon>Dikarya</taxon>
        <taxon>Basidiomycota</taxon>
        <taxon>Ustilaginomycotina</taxon>
        <taxon>Exobasidiomycetes</taxon>
        <taxon>Microstromatales</taxon>
        <taxon>Microstromatales incertae sedis</taxon>
        <taxon>Pseudomicrostroma</taxon>
    </lineage>
</organism>
<feature type="compositionally biased region" description="Low complexity" evidence="5">
    <location>
        <begin position="1730"/>
        <end position="1745"/>
    </location>
</feature>
<feature type="compositionally biased region" description="Gly residues" evidence="5">
    <location>
        <begin position="1918"/>
        <end position="1970"/>
    </location>
</feature>
<dbReference type="PANTHER" id="PTHR46462:SF3">
    <property type="entry name" value="UPSET, ISOFORM A"/>
    <property type="match status" value="1"/>
</dbReference>
<evidence type="ECO:0000256" key="3">
    <source>
        <dbReference type="ARBA" id="ARBA00022833"/>
    </source>
</evidence>
<feature type="compositionally biased region" description="Polar residues" evidence="5">
    <location>
        <begin position="1810"/>
        <end position="1819"/>
    </location>
</feature>
<feature type="compositionally biased region" description="Low complexity" evidence="5">
    <location>
        <begin position="1237"/>
        <end position="1247"/>
    </location>
</feature>
<dbReference type="CDD" id="cd15550">
    <property type="entry name" value="PHD_MLL5"/>
    <property type="match status" value="1"/>
</dbReference>
<dbReference type="PANTHER" id="PTHR46462">
    <property type="entry name" value="UPSET, ISOFORM A"/>
    <property type="match status" value="1"/>
</dbReference>
<evidence type="ECO:0000313" key="8">
    <source>
        <dbReference type="EMBL" id="PWN24090.1"/>
    </source>
</evidence>
<proteinExistence type="predicted"/>
<evidence type="ECO:0000256" key="2">
    <source>
        <dbReference type="ARBA" id="ARBA00022771"/>
    </source>
</evidence>
<dbReference type="GO" id="GO:0006325">
    <property type="term" value="P:chromatin organization"/>
    <property type="evidence" value="ECO:0007669"/>
    <property type="project" value="UniProtKB-KW"/>
</dbReference>
<feature type="compositionally biased region" description="Polar residues" evidence="5">
    <location>
        <begin position="1417"/>
        <end position="1428"/>
    </location>
</feature>
<feature type="region of interest" description="Disordered" evidence="5">
    <location>
        <begin position="442"/>
        <end position="471"/>
    </location>
</feature>
<feature type="compositionally biased region" description="Basic and acidic residues" evidence="5">
    <location>
        <begin position="1009"/>
        <end position="1029"/>
    </location>
</feature>
<gene>
    <name evidence="8" type="ORF">BCV69DRAFT_279991</name>
</gene>
<feature type="region of interest" description="Disordered" evidence="5">
    <location>
        <begin position="1009"/>
        <end position="1970"/>
    </location>
</feature>
<feature type="region of interest" description="Disordered" evidence="5">
    <location>
        <begin position="275"/>
        <end position="366"/>
    </location>
</feature>
<dbReference type="GeneID" id="37013179"/>
<dbReference type="InterPro" id="IPR001214">
    <property type="entry name" value="SET_dom"/>
</dbReference>
<dbReference type="STRING" id="1684307.A0A316UFT5"/>